<name>A0ABQ4N2Z4_9BACL</name>
<dbReference type="RefSeq" id="WP_062492379.1">
    <property type="nucleotide sequence ID" value="NZ_BOVJ01000026.1"/>
</dbReference>
<evidence type="ECO:0000313" key="1">
    <source>
        <dbReference type="EMBL" id="GIQ62341.1"/>
    </source>
</evidence>
<dbReference type="EMBL" id="BOVJ01000026">
    <property type="protein sequence ID" value="GIQ62341.1"/>
    <property type="molecule type" value="Genomic_DNA"/>
</dbReference>
<accession>A0ABQ4N2Z4</accession>
<evidence type="ECO:0000313" key="2">
    <source>
        <dbReference type="Proteomes" id="UP000680304"/>
    </source>
</evidence>
<organism evidence="1 2">
    <name type="scientific">Paenibacillus cisolokensis</name>
    <dbReference type="NCBI Taxonomy" id="1658519"/>
    <lineage>
        <taxon>Bacteria</taxon>
        <taxon>Bacillati</taxon>
        <taxon>Bacillota</taxon>
        <taxon>Bacilli</taxon>
        <taxon>Bacillales</taxon>
        <taxon>Paenibacillaceae</taxon>
        <taxon>Paenibacillus</taxon>
    </lineage>
</organism>
<gene>
    <name evidence="1" type="ORF">PACILC2_09090</name>
</gene>
<sequence length="90" mass="10382">MRLEDALFNWLQMRIVCDARPDDGAAFKTLDFFAQILAEDHGITGMAIVRQDETVIDVRLEKDGETIMKRMDRESAEQLLHDINANPKYN</sequence>
<dbReference type="Proteomes" id="UP000680304">
    <property type="component" value="Unassembled WGS sequence"/>
</dbReference>
<comment type="caution">
    <text evidence="1">The sequence shown here is derived from an EMBL/GenBank/DDBJ whole genome shotgun (WGS) entry which is preliminary data.</text>
</comment>
<keyword evidence="2" id="KW-1185">Reference proteome</keyword>
<reference evidence="1 2" key="1">
    <citation type="submission" date="2021-04" db="EMBL/GenBank/DDBJ databases">
        <title>Draft genome sequence of Paenibacillus cisolokensis, LC2-13A.</title>
        <authorList>
            <person name="Uke A."/>
            <person name="Chhe C."/>
            <person name="Baramee S."/>
            <person name="Kosugi A."/>
        </authorList>
    </citation>
    <scope>NUCLEOTIDE SEQUENCE [LARGE SCALE GENOMIC DNA]</scope>
    <source>
        <strain evidence="1 2">LC2-13A</strain>
    </source>
</reference>
<protein>
    <submittedName>
        <fullName evidence="1">Uncharacterized protein</fullName>
    </submittedName>
</protein>
<proteinExistence type="predicted"/>